<evidence type="ECO:0000256" key="9">
    <source>
        <dbReference type="ARBA" id="ARBA00022833"/>
    </source>
</evidence>
<dbReference type="OrthoDB" id="271595at2759"/>
<evidence type="ECO:0000256" key="11">
    <source>
        <dbReference type="ARBA" id="ARBA00023242"/>
    </source>
</evidence>
<dbReference type="GO" id="GO:0005634">
    <property type="term" value="C:nucleus"/>
    <property type="evidence" value="ECO:0007669"/>
    <property type="project" value="UniProtKB-SubCell"/>
</dbReference>
<keyword evidence="11" id="KW-0539">Nucleus</keyword>
<dbReference type="KEGG" id="dqu:106743531"/>
<dbReference type="Proteomes" id="UP000515204">
    <property type="component" value="Unplaced"/>
</dbReference>
<evidence type="ECO:0000256" key="4">
    <source>
        <dbReference type="ARBA" id="ARBA00022490"/>
    </source>
</evidence>
<dbReference type="GO" id="GO:0030488">
    <property type="term" value="P:tRNA methylation"/>
    <property type="evidence" value="ECO:0007669"/>
    <property type="project" value="TreeGrafter"/>
</dbReference>
<evidence type="ECO:0000256" key="2">
    <source>
        <dbReference type="ARBA" id="ARBA00004123"/>
    </source>
</evidence>
<dbReference type="RefSeq" id="XP_014472951.1">
    <property type="nucleotide sequence ID" value="XM_014617465.1"/>
</dbReference>
<gene>
    <name evidence="14" type="primary">LOC106743531</name>
</gene>
<dbReference type="InterPro" id="IPR027450">
    <property type="entry name" value="AlkB-like"/>
</dbReference>
<keyword evidence="5" id="KW-0489">Methyltransferase</keyword>
<proteinExistence type="predicted"/>
<sequence>MYPNDDTSVIIKDHKEKNDRKSIRKQKRAHHRLLRDMNIKCSDEPTQYLMICNGGLVTGIKRETLQCVLDALISKYILIMPSGKSYCFITCNMKEDATCVYNYIHGRIKLPGQNGPLYVCYTETVPNIDYDMKDSAFPPGLTLIENFITKEQEESLLRTLDWDGRESTSSRLKHRQAIHFGYKFEYGTNIINPYRPITPIPQDYKFLQTLFDKHGHKYTYDQLTINKYSPGQGIPPHVDTHSVFEDTILSLSLGSSCVMNFKRTDRKIDVFLPARSLLIMTGEARYAWTHGISPRRNDVIDTGNGNTIQERDTRVSFTFRKVRRAGDCCCDFEEHCDTKRHDTPAIIDAKAALCLENSYVHKFYEEISNHFSETRHKQWPNVAKFLEDLEEGTLLLDVGCGNGKYLCGNENIYKLGCDHSTGLAEICRKRAFEVLLCDCLYLPYRDESADAAISIAVIHHLSTRERRKRAIAEMMRVLRPNGKCLIYVWAKEQQRDSAESFYLKYRSKYKPVFAYSEPDCRIAECQLTLPIQENRTNFAHSDMLVPWKKKGGDRFLRYYHVFQEGELAELCAEISATVLKSVYYDQGNWCVILEKCK</sequence>
<keyword evidence="7" id="KW-0949">S-adenosyl-L-methionine</keyword>
<dbReference type="PROSITE" id="PS51471">
    <property type="entry name" value="FE2OG_OXY"/>
    <property type="match status" value="1"/>
</dbReference>
<evidence type="ECO:0000256" key="1">
    <source>
        <dbReference type="ARBA" id="ARBA00001954"/>
    </source>
</evidence>
<dbReference type="Gene3D" id="2.60.120.590">
    <property type="entry name" value="Alpha-ketoglutarate-dependent dioxygenase AlkB-like"/>
    <property type="match status" value="1"/>
</dbReference>
<evidence type="ECO:0000313" key="13">
    <source>
        <dbReference type="Proteomes" id="UP000515204"/>
    </source>
</evidence>
<dbReference type="GO" id="GO:0005737">
    <property type="term" value="C:cytoplasm"/>
    <property type="evidence" value="ECO:0007669"/>
    <property type="project" value="UniProtKB-SubCell"/>
</dbReference>
<protein>
    <submittedName>
        <fullName evidence="14">Alkylated DNA repair protein alkB homolog 8 isoform X1</fullName>
    </submittedName>
</protein>
<dbReference type="Gene3D" id="3.40.50.150">
    <property type="entry name" value="Vaccinia Virus protein VP39"/>
    <property type="match status" value="1"/>
</dbReference>
<comment type="subcellular location">
    <subcellularLocation>
        <location evidence="3">Cytoplasm</location>
    </subcellularLocation>
    <subcellularLocation>
        <location evidence="2">Nucleus</location>
    </subcellularLocation>
</comment>
<evidence type="ECO:0000256" key="10">
    <source>
        <dbReference type="ARBA" id="ARBA00022884"/>
    </source>
</evidence>
<evidence type="ECO:0000313" key="14">
    <source>
        <dbReference type="RefSeq" id="XP_014472951.1"/>
    </source>
</evidence>
<dbReference type="GeneID" id="106743531"/>
<dbReference type="AlphaFoldDB" id="A0A6P3X3L6"/>
<reference evidence="14" key="1">
    <citation type="submission" date="2025-08" db="UniProtKB">
        <authorList>
            <consortium name="RefSeq"/>
        </authorList>
    </citation>
    <scope>IDENTIFICATION</scope>
</reference>
<keyword evidence="13" id="KW-1185">Reference proteome</keyword>
<evidence type="ECO:0000256" key="5">
    <source>
        <dbReference type="ARBA" id="ARBA00022603"/>
    </source>
</evidence>
<dbReference type="GO" id="GO:0002098">
    <property type="term" value="P:tRNA wobble uridine modification"/>
    <property type="evidence" value="ECO:0007669"/>
    <property type="project" value="TreeGrafter"/>
</dbReference>
<dbReference type="InterPro" id="IPR012677">
    <property type="entry name" value="Nucleotide-bd_a/b_plait_sf"/>
</dbReference>
<dbReference type="GO" id="GO:0000049">
    <property type="term" value="F:tRNA binding"/>
    <property type="evidence" value="ECO:0007669"/>
    <property type="project" value="TreeGrafter"/>
</dbReference>
<organism evidence="13 14">
    <name type="scientific">Dinoponera quadriceps</name>
    <name type="common">South American ant</name>
    <dbReference type="NCBI Taxonomy" id="609295"/>
    <lineage>
        <taxon>Eukaryota</taxon>
        <taxon>Metazoa</taxon>
        <taxon>Ecdysozoa</taxon>
        <taxon>Arthropoda</taxon>
        <taxon>Hexapoda</taxon>
        <taxon>Insecta</taxon>
        <taxon>Pterygota</taxon>
        <taxon>Neoptera</taxon>
        <taxon>Endopterygota</taxon>
        <taxon>Hymenoptera</taxon>
        <taxon>Apocrita</taxon>
        <taxon>Aculeata</taxon>
        <taxon>Formicoidea</taxon>
        <taxon>Formicidae</taxon>
        <taxon>Ponerinae</taxon>
        <taxon>Ponerini</taxon>
        <taxon>Dinoponera</taxon>
    </lineage>
</organism>
<dbReference type="SUPFAM" id="SSF53335">
    <property type="entry name" value="S-adenosyl-L-methionine-dependent methyltransferases"/>
    <property type="match status" value="1"/>
</dbReference>
<dbReference type="InterPro" id="IPR013216">
    <property type="entry name" value="Methyltransf_11"/>
</dbReference>
<dbReference type="CDD" id="cd02440">
    <property type="entry name" value="AdoMet_MTases"/>
    <property type="match status" value="1"/>
</dbReference>
<keyword evidence="10" id="KW-0694">RNA-binding</keyword>
<dbReference type="PANTHER" id="PTHR13069:SF21">
    <property type="entry name" value="ALKYLATED DNA REPAIR PROTEIN ALKB HOMOLOG 8"/>
    <property type="match status" value="1"/>
</dbReference>
<dbReference type="GO" id="GO:0008757">
    <property type="term" value="F:S-adenosylmethionine-dependent methyltransferase activity"/>
    <property type="evidence" value="ECO:0007669"/>
    <property type="project" value="InterPro"/>
</dbReference>
<dbReference type="CDD" id="cd12431">
    <property type="entry name" value="RRM_ALKBH8"/>
    <property type="match status" value="1"/>
</dbReference>
<dbReference type="Pfam" id="PF08241">
    <property type="entry name" value="Methyltransf_11"/>
    <property type="match status" value="1"/>
</dbReference>
<keyword evidence="4" id="KW-0963">Cytoplasm</keyword>
<dbReference type="GO" id="GO:0046872">
    <property type="term" value="F:metal ion binding"/>
    <property type="evidence" value="ECO:0007669"/>
    <property type="project" value="UniProtKB-KW"/>
</dbReference>
<dbReference type="InterPro" id="IPR051422">
    <property type="entry name" value="AlkB_tRNA_MeTrf/Diox"/>
</dbReference>
<dbReference type="InterPro" id="IPR029063">
    <property type="entry name" value="SAM-dependent_MTases_sf"/>
</dbReference>
<dbReference type="SUPFAM" id="SSF51197">
    <property type="entry name" value="Clavaminate synthase-like"/>
    <property type="match status" value="1"/>
</dbReference>
<keyword evidence="8" id="KW-0479">Metal-binding</keyword>
<evidence type="ECO:0000256" key="3">
    <source>
        <dbReference type="ARBA" id="ARBA00004496"/>
    </source>
</evidence>
<dbReference type="Gene3D" id="3.30.70.330">
    <property type="match status" value="1"/>
</dbReference>
<evidence type="ECO:0000256" key="6">
    <source>
        <dbReference type="ARBA" id="ARBA00022679"/>
    </source>
</evidence>
<dbReference type="InterPro" id="IPR037151">
    <property type="entry name" value="AlkB-like_sf"/>
</dbReference>
<dbReference type="InterPro" id="IPR034256">
    <property type="entry name" value="ALKBH8_RRM"/>
</dbReference>
<evidence type="ECO:0000256" key="8">
    <source>
        <dbReference type="ARBA" id="ARBA00022723"/>
    </source>
</evidence>
<dbReference type="PANTHER" id="PTHR13069">
    <property type="entry name" value="ALKYLATED DNA REPAIR PROTEIN ALKB HOMOLOG 8"/>
    <property type="match status" value="1"/>
</dbReference>
<name>A0A6P3X3L6_DINQU</name>
<dbReference type="GO" id="GO:0106335">
    <property type="term" value="F:tRNA (5-carboxymethyluridine(34)-5-O)-methyltransferase activity"/>
    <property type="evidence" value="ECO:0007669"/>
    <property type="project" value="TreeGrafter"/>
</dbReference>
<accession>A0A6P3X3L6</accession>
<keyword evidence="9" id="KW-0862">Zinc</keyword>
<evidence type="ECO:0000256" key="7">
    <source>
        <dbReference type="ARBA" id="ARBA00022691"/>
    </source>
</evidence>
<dbReference type="InterPro" id="IPR005123">
    <property type="entry name" value="Oxoglu/Fe-dep_dioxygenase_dom"/>
</dbReference>
<dbReference type="Pfam" id="PF13532">
    <property type="entry name" value="2OG-FeII_Oxy_2"/>
    <property type="match status" value="1"/>
</dbReference>
<keyword evidence="6" id="KW-0808">Transferase</keyword>
<evidence type="ECO:0000259" key="12">
    <source>
        <dbReference type="PROSITE" id="PS51471"/>
    </source>
</evidence>
<feature type="domain" description="Fe2OG dioxygenase" evidence="12">
    <location>
        <begin position="219"/>
        <end position="323"/>
    </location>
</feature>
<comment type="cofactor">
    <cofactor evidence="1">
        <name>Fe(2+)</name>
        <dbReference type="ChEBI" id="CHEBI:29033"/>
    </cofactor>
</comment>